<feature type="compositionally biased region" description="Basic and acidic residues" evidence="1">
    <location>
        <begin position="215"/>
        <end position="225"/>
    </location>
</feature>
<comment type="caution">
    <text evidence="4">The sequence shown here is derived from an EMBL/GenBank/DDBJ whole genome shotgun (WGS) entry which is preliminary data.</text>
</comment>
<dbReference type="EMBL" id="CAMXCT010000001">
    <property type="protein sequence ID" value="CAI3971892.1"/>
    <property type="molecule type" value="Genomic_DNA"/>
</dbReference>
<feature type="compositionally biased region" description="Polar residues" evidence="1">
    <location>
        <begin position="195"/>
        <end position="211"/>
    </location>
</feature>
<accession>A0A9P1BEP8</accession>
<feature type="domain" description="Methanolan biosynthesis EpsI" evidence="3">
    <location>
        <begin position="16"/>
        <end position="137"/>
    </location>
</feature>
<evidence type="ECO:0000259" key="3">
    <source>
        <dbReference type="Pfam" id="PF11984"/>
    </source>
</evidence>
<organism evidence="4">
    <name type="scientific">Cladocopium goreaui</name>
    <dbReference type="NCBI Taxonomy" id="2562237"/>
    <lineage>
        <taxon>Eukaryota</taxon>
        <taxon>Sar</taxon>
        <taxon>Alveolata</taxon>
        <taxon>Dinophyceae</taxon>
        <taxon>Suessiales</taxon>
        <taxon>Symbiodiniaceae</taxon>
        <taxon>Cladocopium</taxon>
    </lineage>
</organism>
<evidence type="ECO:0000313" key="6">
    <source>
        <dbReference type="EMBL" id="CAL4759204.1"/>
    </source>
</evidence>
<dbReference type="InterPro" id="IPR014263">
    <property type="entry name" value="Methanolan_biosynth_EpsI"/>
</dbReference>
<dbReference type="InterPro" id="IPR011658">
    <property type="entry name" value="PA14_dom"/>
</dbReference>
<name>A0A9P1BEP8_9DINO</name>
<reference evidence="4" key="1">
    <citation type="submission" date="2022-10" db="EMBL/GenBank/DDBJ databases">
        <authorList>
            <person name="Chen Y."/>
            <person name="Dougan E. K."/>
            <person name="Chan C."/>
            <person name="Rhodes N."/>
            <person name="Thang M."/>
        </authorList>
    </citation>
    <scope>NUCLEOTIDE SEQUENCE</scope>
</reference>
<evidence type="ECO:0000259" key="2">
    <source>
        <dbReference type="Pfam" id="PF07691"/>
    </source>
</evidence>
<keyword evidence="7" id="KW-1185">Reference proteome</keyword>
<reference evidence="5" key="2">
    <citation type="submission" date="2024-04" db="EMBL/GenBank/DDBJ databases">
        <authorList>
            <person name="Chen Y."/>
            <person name="Shah S."/>
            <person name="Dougan E. K."/>
            <person name="Thang M."/>
            <person name="Chan C."/>
        </authorList>
    </citation>
    <scope>NUCLEOTIDE SEQUENCE [LARGE SCALE GENOMIC DNA]</scope>
</reference>
<evidence type="ECO:0000256" key="1">
    <source>
        <dbReference type="SAM" id="MobiDB-lite"/>
    </source>
</evidence>
<evidence type="ECO:0000313" key="7">
    <source>
        <dbReference type="Proteomes" id="UP001152797"/>
    </source>
</evidence>
<feature type="region of interest" description="Disordered" evidence="1">
    <location>
        <begin position="195"/>
        <end position="225"/>
    </location>
</feature>
<sequence>MSERWNEDELARELEAASKRVENVPLFVGDWKGSDEETDESQLEAAHAVGSLTRDFRNVRTGEKLSFFVICGKPRHVAIHTPDDCYVASGFEMLNKPEVVEVETEDGPVTFRTTVFKKIQGNAAHHVRVYWAWNRDGIWEAPEYPRLAYAWGPSLYKMYIISHGDPAMEETFDDDNPAVRFMKAIVPATNNALFPNGSDSSADSEQPQQALSPKESTDSPEEARPRIQKRVDMLGAEKNGVVMLWSKLPFAFAHLRRAVVSLIALLVHLAVGAVVLAGGGAENCVVVVNQNSWASKTVANHFIQLRNVPSCNVVYVDWDEGVETTDVDSFRSKILTPVLTTIAGRHLDSQIDYVIYSVDFPFEVQIQKDIEGRNAPKQITPSGSITGLTYFWELVTAKNPNYVRIDANGYYRRTDGGVPASHGFRSWYGWDSQGQLVEAGGNHYVLSTMLGVTTGRGNSVNEVLECLKRSASADATSPRGTIYFARNEDVRSQARHNYFTLAADALQKIGVQAEVIEAVTPLKKPDVQGAMLGTHTVDWGRSGSTILPGAICEHFTSFGGMLQENASQTPLSEFIRYGAAGSSGTVIEPYAIAEKFPSAFMQLHYARGCSLAESFYQAVAGPYQLLIVGDPLCRPWAIIPLIECEGLTSSDTLSGVISLKPSARTIGPPIDRFELFVDGQRHASSSANRPLNFDTRTLLDGYHEFRIVGIEAGNIESQGSFITGAVVNNHGRTASLSAKNDVALWGQPFEVTVDAPGAALVALYHNKQRIASLRGEQGTMSIDPKQLGLGPVTLEALALGSGGPSEHVLAKPLQVNVVPGPPLAGETPPEDREIGWLLQTDSGVRGVVTDFSSGDWLRKAGAETNQGFQLSGWISIKSQDVYQFHLQHRGRLTLSVDGQPLLDADSSNKDHREMNIVPVHLAAGSHRVEITLTPTPETRLRLQFGSQDRFNGPGVRSIRGRQFWHAG</sequence>
<dbReference type="Proteomes" id="UP001152797">
    <property type="component" value="Unassembled WGS sequence"/>
</dbReference>
<dbReference type="AlphaFoldDB" id="A0A9P1BEP8"/>
<feature type="domain" description="PA14" evidence="2">
    <location>
        <begin position="860"/>
        <end position="924"/>
    </location>
</feature>
<proteinExistence type="predicted"/>
<evidence type="ECO:0000313" key="4">
    <source>
        <dbReference type="EMBL" id="CAI3971892.1"/>
    </source>
</evidence>
<dbReference type="Pfam" id="PF11984">
    <property type="entry name" value="DUF3485"/>
    <property type="match status" value="1"/>
</dbReference>
<protein>
    <submittedName>
        <fullName evidence="6">TIGR03790 family protein</fullName>
    </submittedName>
</protein>
<dbReference type="EMBL" id="CAMXCT020000001">
    <property type="protein sequence ID" value="CAL1125267.1"/>
    <property type="molecule type" value="Genomic_DNA"/>
</dbReference>
<gene>
    <name evidence="4" type="ORF">C1SCF055_LOCUS482</name>
</gene>
<evidence type="ECO:0000313" key="5">
    <source>
        <dbReference type="EMBL" id="CAL1125267.1"/>
    </source>
</evidence>
<dbReference type="Pfam" id="PF07691">
    <property type="entry name" value="PA14"/>
    <property type="match status" value="1"/>
</dbReference>
<dbReference type="EMBL" id="CAMXCT030000001">
    <property type="protein sequence ID" value="CAL4759204.1"/>
    <property type="molecule type" value="Genomic_DNA"/>
</dbReference>